<dbReference type="CDD" id="cd22417">
    <property type="entry name" value="KH-I_Vigilin_rpt14"/>
    <property type="match status" value="1"/>
</dbReference>
<dbReference type="FunCoup" id="T1EG12">
    <property type="interactions" value="1107"/>
</dbReference>
<dbReference type="PANTHER" id="PTHR10627:SF31">
    <property type="entry name" value="DODECA-SATELLITE-BINDING PROTEIN 1, ISOFORM A"/>
    <property type="match status" value="1"/>
</dbReference>
<feature type="compositionally biased region" description="Basic and acidic residues" evidence="7">
    <location>
        <begin position="1082"/>
        <end position="1092"/>
    </location>
</feature>
<dbReference type="Gene3D" id="3.30.1370.10">
    <property type="entry name" value="K Homology domain, type 1"/>
    <property type="match status" value="13"/>
</dbReference>
<dbReference type="CDD" id="cd22413">
    <property type="entry name" value="KH-I_Vigilin_rpt10"/>
    <property type="match status" value="1"/>
</dbReference>
<dbReference type="Pfam" id="PF24668">
    <property type="entry name" value="KH_Vigilin"/>
    <property type="match status" value="1"/>
</dbReference>
<dbReference type="KEGG" id="hro:HELRODRAFT_114382"/>
<dbReference type="EMBL" id="KB097456">
    <property type="protein sequence ID" value="ESN97039.1"/>
    <property type="molecule type" value="Genomic_DNA"/>
</dbReference>
<feature type="domain" description="K Homology" evidence="8">
    <location>
        <begin position="1045"/>
        <end position="1132"/>
    </location>
</feature>
<dbReference type="CDD" id="cd22408">
    <property type="entry name" value="KH-I_Vigilin_rpt4"/>
    <property type="match status" value="1"/>
</dbReference>
<feature type="domain" description="K Homology" evidence="8">
    <location>
        <begin position="579"/>
        <end position="647"/>
    </location>
</feature>
<keyword evidence="4 5" id="KW-0694">RNA-binding</keyword>
<dbReference type="SMART" id="SM00322">
    <property type="entry name" value="KH"/>
    <property type="match status" value="14"/>
</dbReference>
<sequence>MADTLNNETTNHHIGNSIVDEAYEPTYAEAFPPLSSEDGLSSNYCPAPPNKWNNNNNVSAPVNRMAVKSSVVTQVFTIPMEERKYLNESVFGDKKIQASTVSDIMSRHEVSIEMSVSKDQSLSVIVTGKMDAVMRARKDLTQQLQQQGSLKIHIPKEHHRFIIGSKNKVREQLEMETSTRIKIPRPDEPSDIIEITGTKEGIERARLAIQLKSDEMSKLAVVRIPVLKAYHPFISGPNGQLIKDLIEKTGKDVRVHIPPAQIQSDEISISGEKEGVQQIESEIRRIYDDKLRNCKTISVEVKKTQHKYIMGSRNSHLTEILAATGVWVEVPSLDVPSETITLRGDADKLGPALTLVYAKANSVVSRDLEVDNWLHRFIIGPKGASIRQINTDFPKVHIELIDAENKITLEGPPHDVAQAEQAIMEKVNDLKSRMAYVELTIDPKFHRHIIGKNGSNVARIRKESGVQLRIPPDDSNSNVIRIEGSPESVHKIKNELLEMVEKIENEKSRDILIDFNLHKLIIGSQGSKIKEIREKFNQVQISFPDANQQSDVVQLRGQKNDVDKCFKYLQQLVADVSENNFKAEVHVFKDFHRNVIGKGGAKIKKIREDTNTKIDLPKENSVSDVIVITGRKENVMKAKALIEQIQSEMANISDVTIDIPQKLHQGLIGAKGKLIKSISDECGGVLIRFPNESSNSSKVHVKGPKQEVEKAAKLLQELASEKLEAGYTAEVRAKAVNHGFLIGRGGSAINKLKDELGVRFSFASPRDPDPDLITIIGKKDAVEKAKQVLEAKIAGLENIIEMEIIIDQKHHRHFTARRGEVVNQIVDECGGISVSFPKPGVKSSKVVLKGAKECVEAAKARIEEIIDDLESQVTIEVDIPQKFHGNIMGSKGSKIQEITREFNVNIKMPDRRVDQASDESSDHQHENGEKLSNGEDHNGKSSNPIIVSGKPENCEAAKLAMLDLIPVTEEMEIPHEFHGQIIGQKGAFIRQIQDEFNVNLVVPPQADRKDCIKIVGPKKSLEGVKEELRKKVELLEKERLDRELKSFKLEVNVPHKYHTTLIGRRGATINKLRDQFNVNIKFPEKSSPEKSPDNNSMEDGVSDEVDLSNIIVIQGYEKNVNDARDAILEKVKELESLYIEEVYIDQRVHPRLIGTRGRSINKIMEDYRVDIRFPSSNDNPDLVVITGKEDDVLDCKDHLLTLEDEYLEEIVDREEHRASKQQPTISSFFNNLSNDIAADNKQPTSNNNTSTTNKQQKGFIVRDAPWCQQQPQQQQQQQQSINNTIEEFPNLGPAAGNPASTMFTPAWGPQSRRK</sequence>
<feature type="domain" description="K Homology" evidence="8">
    <location>
        <begin position="362"/>
        <end position="428"/>
    </location>
</feature>
<proteinExistence type="predicted"/>
<dbReference type="InterPro" id="IPR036612">
    <property type="entry name" value="KH_dom_type_1_sf"/>
</dbReference>
<reference evidence="9 11" key="2">
    <citation type="journal article" date="2013" name="Nature">
        <title>Insights into bilaterian evolution from three spiralian genomes.</title>
        <authorList>
            <person name="Simakov O."/>
            <person name="Marletaz F."/>
            <person name="Cho S.J."/>
            <person name="Edsinger-Gonzales E."/>
            <person name="Havlak P."/>
            <person name="Hellsten U."/>
            <person name="Kuo D.H."/>
            <person name="Larsson T."/>
            <person name="Lv J."/>
            <person name="Arendt D."/>
            <person name="Savage R."/>
            <person name="Osoegawa K."/>
            <person name="de Jong P."/>
            <person name="Grimwood J."/>
            <person name="Chapman J.A."/>
            <person name="Shapiro H."/>
            <person name="Aerts A."/>
            <person name="Otillar R.P."/>
            <person name="Terry A.Y."/>
            <person name="Boore J.L."/>
            <person name="Grigoriev I.V."/>
            <person name="Lindberg D.R."/>
            <person name="Seaver E.C."/>
            <person name="Weisblat D.A."/>
            <person name="Putnam N.H."/>
            <person name="Rokhsar D.S."/>
        </authorList>
    </citation>
    <scope>NUCLEOTIDE SEQUENCE</scope>
</reference>
<evidence type="ECO:0000313" key="11">
    <source>
        <dbReference type="Proteomes" id="UP000015101"/>
    </source>
</evidence>
<feature type="domain" description="K Homology" evidence="8">
    <location>
        <begin position="651"/>
        <end position="720"/>
    </location>
</feature>
<keyword evidence="2" id="KW-0963">Cytoplasm</keyword>
<evidence type="ECO:0000256" key="1">
    <source>
        <dbReference type="ARBA" id="ARBA00004496"/>
    </source>
</evidence>
<dbReference type="OrthoDB" id="10027144at2759"/>
<dbReference type="OMA" id="DHAGQQV"/>
<feature type="compositionally biased region" description="Low complexity" evidence="7">
    <location>
        <begin position="1268"/>
        <end position="1279"/>
    </location>
</feature>
<dbReference type="SUPFAM" id="SSF54791">
    <property type="entry name" value="Eukaryotic type KH-domain (KH-domain type I)"/>
    <property type="match status" value="13"/>
</dbReference>
<reference evidence="10" key="3">
    <citation type="submission" date="2015-06" db="UniProtKB">
        <authorList>
            <consortium name="EnsemblMetazoa"/>
        </authorList>
    </citation>
    <scope>IDENTIFICATION</scope>
</reference>
<evidence type="ECO:0000313" key="10">
    <source>
        <dbReference type="EnsemblMetazoa" id="HelroP114382"/>
    </source>
</evidence>
<dbReference type="FunFam" id="3.30.1370.10:FF:000039">
    <property type="entry name" value="vigilin isoform X1"/>
    <property type="match status" value="1"/>
</dbReference>
<dbReference type="GO" id="GO:0003729">
    <property type="term" value="F:mRNA binding"/>
    <property type="evidence" value="ECO:0000318"/>
    <property type="project" value="GO_Central"/>
</dbReference>
<feature type="region of interest" description="Disordered" evidence="7">
    <location>
        <begin position="1235"/>
        <end position="1254"/>
    </location>
</feature>
<protein>
    <recommendedName>
        <fullName evidence="8">K Homology domain-containing protein</fullName>
    </recommendedName>
</protein>
<feature type="compositionally biased region" description="Low complexity" evidence="7">
    <location>
        <begin position="1244"/>
        <end position="1253"/>
    </location>
</feature>
<feature type="domain" description="K Homology" evidence="8">
    <location>
        <begin position="1136"/>
        <end position="1204"/>
    </location>
</feature>
<evidence type="ECO:0000256" key="5">
    <source>
        <dbReference type="PROSITE-ProRule" id="PRU00117"/>
    </source>
</evidence>
<dbReference type="InParanoid" id="T1EG12"/>
<feature type="domain" description="K Homology" evidence="8">
    <location>
        <begin position="871"/>
        <end position="966"/>
    </location>
</feature>
<name>T1EG12_HELRO</name>
<dbReference type="CDD" id="cd22407">
    <property type="entry name" value="KH-I_Vigilin_rpt3"/>
    <property type="match status" value="1"/>
</dbReference>
<feature type="domain" description="K Homology" evidence="8">
    <location>
        <begin position="146"/>
        <end position="214"/>
    </location>
</feature>
<dbReference type="CDD" id="cd02394">
    <property type="entry name" value="KH-I_Vigilin_rpt6"/>
    <property type="match status" value="1"/>
</dbReference>
<evidence type="ECO:0000256" key="6">
    <source>
        <dbReference type="SAM" id="Coils"/>
    </source>
</evidence>
<keyword evidence="6" id="KW-0175">Coiled coil</keyword>
<dbReference type="CDD" id="cd22409">
    <property type="entry name" value="KH-I_Vigilin_rpt5"/>
    <property type="match status" value="1"/>
</dbReference>
<keyword evidence="11" id="KW-1185">Reference proteome</keyword>
<dbReference type="CDD" id="cd22410">
    <property type="entry name" value="KH-I_Vigilin_rpt7"/>
    <property type="match status" value="1"/>
</dbReference>
<feature type="region of interest" description="Disordered" evidence="7">
    <location>
        <begin position="906"/>
        <end position="948"/>
    </location>
</feature>
<dbReference type="CDD" id="cd22411">
    <property type="entry name" value="KH-I_Vigilin_rpt8"/>
    <property type="match status" value="1"/>
</dbReference>
<feature type="domain" description="K Homology" evidence="8">
    <location>
        <begin position="293"/>
        <end position="361"/>
    </location>
</feature>
<feature type="region of interest" description="Disordered" evidence="7">
    <location>
        <begin position="1082"/>
        <end position="1101"/>
    </location>
</feature>
<evidence type="ECO:0000259" key="8">
    <source>
        <dbReference type="SMART" id="SM00322"/>
    </source>
</evidence>
<accession>T1EG12</accession>
<dbReference type="STRING" id="6412.T1EG12"/>
<feature type="domain" description="K Homology" evidence="8">
    <location>
        <begin position="967"/>
        <end position="1033"/>
    </location>
</feature>
<comment type="subcellular location">
    <subcellularLocation>
        <location evidence="1">Cytoplasm</location>
    </subcellularLocation>
</comment>
<dbReference type="CTD" id="20195514"/>
<feature type="coiled-coil region" evidence="6">
    <location>
        <begin position="1018"/>
        <end position="1045"/>
    </location>
</feature>
<dbReference type="eggNOG" id="KOG2208">
    <property type="taxonomic scope" value="Eukaryota"/>
</dbReference>
<organism evidence="10 11">
    <name type="scientific">Helobdella robusta</name>
    <name type="common">Californian leech</name>
    <dbReference type="NCBI Taxonomy" id="6412"/>
    <lineage>
        <taxon>Eukaryota</taxon>
        <taxon>Metazoa</taxon>
        <taxon>Spiralia</taxon>
        <taxon>Lophotrochozoa</taxon>
        <taxon>Annelida</taxon>
        <taxon>Clitellata</taxon>
        <taxon>Hirudinea</taxon>
        <taxon>Rhynchobdellida</taxon>
        <taxon>Glossiphoniidae</taxon>
        <taxon>Helobdella</taxon>
    </lineage>
</organism>
<evidence type="ECO:0000256" key="3">
    <source>
        <dbReference type="ARBA" id="ARBA00022737"/>
    </source>
</evidence>
<dbReference type="EnsemblMetazoa" id="HelroT114382">
    <property type="protein sequence ID" value="HelroP114382"/>
    <property type="gene ID" value="HelroG114382"/>
</dbReference>
<feature type="region of interest" description="Disordered" evidence="7">
    <location>
        <begin position="1266"/>
        <end position="1314"/>
    </location>
</feature>
<dbReference type="PANTHER" id="PTHR10627">
    <property type="entry name" value="SCP160"/>
    <property type="match status" value="1"/>
</dbReference>
<evidence type="ECO:0000256" key="7">
    <source>
        <dbReference type="SAM" id="MobiDB-lite"/>
    </source>
</evidence>
<dbReference type="CDD" id="cd22412">
    <property type="entry name" value="KH-I_Vigilin_rpt9"/>
    <property type="match status" value="1"/>
</dbReference>
<reference evidence="11" key="1">
    <citation type="submission" date="2012-12" db="EMBL/GenBank/DDBJ databases">
        <authorList>
            <person name="Hellsten U."/>
            <person name="Grimwood J."/>
            <person name="Chapman J.A."/>
            <person name="Shapiro H."/>
            <person name="Aerts A."/>
            <person name="Otillar R.P."/>
            <person name="Terry A.Y."/>
            <person name="Boore J.L."/>
            <person name="Simakov O."/>
            <person name="Marletaz F."/>
            <person name="Cho S.-J."/>
            <person name="Edsinger-Gonzales E."/>
            <person name="Havlak P."/>
            <person name="Kuo D.-H."/>
            <person name="Larsson T."/>
            <person name="Lv J."/>
            <person name="Arendt D."/>
            <person name="Savage R."/>
            <person name="Osoegawa K."/>
            <person name="de Jong P."/>
            <person name="Lindberg D.R."/>
            <person name="Seaver E.C."/>
            <person name="Weisblat D.A."/>
            <person name="Putnam N.H."/>
            <person name="Grigoriev I.V."/>
            <person name="Rokhsar D.S."/>
        </authorList>
    </citation>
    <scope>NUCLEOTIDE SEQUENCE</scope>
</reference>
<dbReference type="HOGENOM" id="CLU_008532_0_0_1"/>
<gene>
    <name evidence="10" type="primary">20195514</name>
    <name evidence="9" type="ORF">HELRODRAFT_114382</name>
</gene>
<feature type="domain" description="K Homology" evidence="8">
    <location>
        <begin position="505"/>
        <end position="574"/>
    </location>
</feature>
<dbReference type="RefSeq" id="XP_009024826.1">
    <property type="nucleotide sequence ID" value="XM_009026578.1"/>
</dbReference>
<evidence type="ECO:0000256" key="4">
    <source>
        <dbReference type="ARBA" id="ARBA00022884"/>
    </source>
</evidence>
<feature type="domain" description="K Homology" evidence="8">
    <location>
        <begin position="218"/>
        <end position="288"/>
    </location>
</feature>
<dbReference type="CDD" id="cd22414">
    <property type="entry name" value="KH-I_Vigilin_rpt11"/>
    <property type="match status" value="1"/>
</dbReference>
<dbReference type="Proteomes" id="UP000015101">
    <property type="component" value="Unassembled WGS sequence"/>
</dbReference>
<dbReference type="EMBL" id="AMQM01006456">
    <property type="status" value="NOT_ANNOTATED_CDS"/>
    <property type="molecule type" value="Genomic_DNA"/>
</dbReference>
<keyword evidence="3" id="KW-0677">Repeat</keyword>
<feature type="domain" description="K Homology" evidence="8">
    <location>
        <begin position="798"/>
        <end position="867"/>
    </location>
</feature>
<evidence type="ECO:0000313" key="9">
    <source>
        <dbReference type="EMBL" id="ESN97039.1"/>
    </source>
</evidence>
<dbReference type="EMBL" id="AMQM01006457">
    <property type="status" value="NOT_ANNOTATED_CDS"/>
    <property type="molecule type" value="Genomic_DNA"/>
</dbReference>
<dbReference type="CDD" id="cd22418">
    <property type="entry name" value="KH-I_Vigilin_rpt15"/>
    <property type="match status" value="1"/>
</dbReference>
<dbReference type="InterPro" id="IPR004087">
    <property type="entry name" value="KH_dom"/>
</dbReference>
<dbReference type="Pfam" id="PF00013">
    <property type="entry name" value="KH_1"/>
    <property type="match status" value="14"/>
</dbReference>
<dbReference type="InterPro" id="IPR057778">
    <property type="entry name" value="KH_Vigilin_N"/>
</dbReference>
<feature type="domain" description="K Homology" evidence="8">
    <location>
        <begin position="725"/>
        <end position="794"/>
    </location>
</feature>
<dbReference type="GeneID" id="20195514"/>
<evidence type="ECO:0000256" key="2">
    <source>
        <dbReference type="ARBA" id="ARBA00022490"/>
    </source>
</evidence>
<dbReference type="PROSITE" id="PS50084">
    <property type="entry name" value="KH_TYPE_1"/>
    <property type="match status" value="14"/>
</dbReference>
<feature type="domain" description="K Homology" evidence="8">
    <location>
        <begin position="433"/>
        <end position="501"/>
    </location>
</feature>
<dbReference type="InterPro" id="IPR004088">
    <property type="entry name" value="KH_dom_type_1"/>
</dbReference>
<feature type="compositionally biased region" description="Basic and acidic residues" evidence="7">
    <location>
        <begin position="908"/>
        <end position="939"/>
    </location>
</feature>